<dbReference type="EMBL" id="JAVRRA010009999">
    <property type="protein sequence ID" value="KAK5243422.1"/>
    <property type="molecule type" value="Genomic_DNA"/>
</dbReference>
<keyword evidence="6" id="KW-1185">Reference proteome</keyword>
<dbReference type="InterPro" id="IPR016024">
    <property type="entry name" value="ARM-type_fold"/>
</dbReference>
<dbReference type="SUPFAM" id="SSF48371">
    <property type="entry name" value="ARM repeat"/>
    <property type="match status" value="1"/>
</dbReference>
<dbReference type="Proteomes" id="UP001357485">
    <property type="component" value="Unassembled WGS sequence"/>
</dbReference>
<evidence type="ECO:0000313" key="6">
    <source>
        <dbReference type="Proteomes" id="UP001357485"/>
    </source>
</evidence>
<dbReference type="SMART" id="SM00913">
    <property type="entry name" value="IBN_N"/>
    <property type="match status" value="1"/>
</dbReference>
<keyword evidence="2" id="KW-0813">Transport</keyword>
<feature type="non-terminal residue" evidence="5">
    <location>
        <position position="103"/>
    </location>
</feature>
<dbReference type="PANTHER" id="PTHR10997:SF8">
    <property type="entry name" value="EXPORTIN-2"/>
    <property type="match status" value="1"/>
</dbReference>
<name>A0ABR0LUT3_9PEZI</name>
<dbReference type="Gene3D" id="1.25.10.10">
    <property type="entry name" value="Leucine-rich Repeat Variant"/>
    <property type="match status" value="1"/>
</dbReference>
<protein>
    <submittedName>
        <fullName evidence="5">Importin-alpha export receptor</fullName>
    </submittedName>
</protein>
<dbReference type="InterPro" id="IPR011989">
    <property type="entry name" value="ARM-like"/>
</dbReference>
<dbReference type="InterPro" id="IPR001494">
    <property type="entry name" value="Importin-beta_N"/>
</dbReference>
<keyword evidence="3" id="KW-0539">Nucleus</keyword>
<keyword evidence="5" id="KW-0675">Receptor</keyword>
<gene>
    <name evidence="5" type="primary">CSE1_2</name>
    <name evidence="5" type="ORF">LTR16_007948</name>
</gene>
<evidence type="ECO:0000256" key="3">
    <source>
        <dbReference type="ARBA" id="ARBA00023242"/>
    </source>
</evidence>
<dbReference type="Pfam" id="PF03810">
    <property type="entry name" value="IBN_N"/>
    <property type="match status" value="1"/>
</dbReference>
<proteinExistence type="predicted"/>
<evidence type="ECO:0000259" key="4">
    <source>
        <dbReference type="PROSITE" id="PS50166"/>
    </source>
</evidence>
<accession>A0ABR0LUT3</accession>
<evidence type="ECO:0000256" key="1">
    <source>
        <dbReference type="ARBA" id="ARBA00004123"/>
    </source>
</evidence>
<evidence type="ECO:0000256" key="2">
    <source>
        <dbReference type="ARBA" id="ARBA00022448"/>
    </source>
</evidence>
<dbReference type="PANTHER" id="PTHR10997">
    <property type="entry name" value="IMPORTIN-7, 8, 11"/>
    <property type="match status" value="1"/>
</dbReference>
<organism evidence="5 6">
    <name type="scientific">Cryomyces antarcticus</name>
    <dbReference type="NCBI Taxonomy" id="329879"/>
    <lineage>
        <taxon>Eukaryota</taxon>
        <taxon>Fungi</taxon>
        <taxon>Dikarya</taxon>
        <taxon>Ascomycota</taxon>
        <taxon>Pezizomycotina</taxon>
        <taxon>Dothideomycetes</taxon>
        <taxon>Dothideomycetes incertae sedis</taxon>
        <taxon>Cryomyces</taxon>
    </lineage>
</organism>
<comment type="caution">
    <text evidence="5">The sequence shown here is derived from an EMBL/GenBank/DDBJ whole genome shotgun (WGS) entry which is preliminary data.</text>
</comment>
<comment type="subcellular location">
    <subcellularLocation>
        <location evidence="1">Nucleus</location>
    </subcellularLocation>
</comment>
<evidence type="ECO:0000313" key="5">
    <source>
        <dbReference type="EMBL" id="KAK5243422.1"/>
    </source>
</evidence>
<dbReference type="PROSITE" id="PS50166">
    <property type="entry name" value="IMPORTIN_B_NT"/>
    <property type="match status" value="1"/>
</dbReference>
<reference evidence="5 6" key="1">
    <citation type="submission" date="2023-08" db="EMBL/GenBank/DDBJ databases">
        <title>Black Yeasts Isolated from many extreme environments.</title>
        <authorList>
            <person name="Coleine C."/>
            <person name="Stajich J.E."/>
            <person name="Selbmann L."/>
        </authorList>
    </citation>
    <scope>NUCLEOTIDE SEQUENCE [LARGE SCALE GENOMIC DNA]</scope>
    <source>
        <strain evidence="5 6">CCFEE 536</strain>
    </source>
</reference>
<feature type="domain" description="Importin N-terminal" evidence="4">
    <location>
        <begin position="1"/>
        <end position="73"/>
    </location>
</feature>
<sequence length="103" mass="11546">EAAIKQEETKPGFSVALLRIVATDSYPGTTRLASALFFKNFIKRNWTDEEGNYKLPQNEVVAIKQELIGLMIAVPSTIQSQLGEAISVIADSDFWERWDTLVD</sequence>
<feature type="non-terminal residue" evidence="5">
    <location>
        <position position="1"/>
    </location>
</feature>